<keyword evidence="1" id="KW-0812">Transmembrane</keyword>
<protein>
    <submittedName>
        <fullName evidence="2">Uncharacterized protein</fullName>
    </submittedName>
</protein>
<feature type="transmembrane region" description="Helical" evidence="1">
    <location>
        <begin position="42"/>
        <end position="62"/>
    </location>
</feature>
<dbReference type="Proteomes" id="UP000664761">
    <property type="component" value="Unassembled WGS sequence"/>
</dbReference>
<keyword evidence="1" id="KW-0472">Membrane</keyword>
<evidence type="ECO:0000313" key="2">
    <source>
        <dbReference type="EMBL" id="MBO0333517.1"/>
    </source>
</evidence>
<keyword evidence="1" id="KW-1133">Transmembrane helix</keyword>
<gene>
    <name evidence="2" type="ORF">J0X12_07830</name>
</gene>
<organism evidence="2 3">
    <name type="scientific">Sneathiella sedimenti</name>
    <dbReference type="NCBI Taxonomy" id="2816034"/>
    <lineage>
        <taxon>Bacteria</taxon>
        <taxon>Pseudomonadati</taxon>
        <taxon>Pseudomonadota</taxon>
        <taxon>Alphaproteobacteria</taxon>
        <taxon>Sneathiellales</taxon>
        <taxon>Sneathiellaceae</taxon>
        <taxon>Sneathiella</taxon>
    </lineage>
</organism>
<sequence>MLRKWGWIGFLGFFVGFMAATLGICALFIAEFHRINLEIIQIVVIVITAIFGFGGIFLQNVLSGRNADYLRNRNIAENILIVKGVLVESNVQREKLAHILHQPLPPGREEVERQLRLTLLKNGYGTFDIFKALPFMTGPELLKGFEGKAIEICLQYGTNFDEFFRILRNETENSADKFTQLQIEIEDCGDKYVRAIGLLDSQYEALFASFAQQA</sequence>
<keyword evidence="3" id="KW-1185">Reference proteome</keyword>
<accession>A0ABS3F4Q2</accession>
<comment type="caution">
    <text evidence="2">The sequence shown here is derived from an EMBL/GenBank/DDBJ whole genome shotgun (WGS) entry which is preliminary data.</text>
</comment>
<feature type="transmembrane region" description="Helical" evidence="1">
    <location>
        <begin position="6"/>
        <end position="30"/>
    </location>
</feature>
<reference evidence="2 3" key="1">
    <citation type="submission" date="2021-03" db="EMBL/GenBank/DDBJ databases">
        <title>Sneathiella sp. CAU 1612 isolated from Kang Won-do.</title>
        <authorList>
            <person name="Kim W."/>
        </authorList>
    </citation>
    <scope>NUCLEOTIDE SEQUENCE [LARGE SCALE GENOMIC DNA]</scope>
    <source>
        <strain evidence="2 3">CAU 1612</strain>
    </source>
</reference>
<evidence type="ECO:0000256" key="1">
    <source>
        <dbReference type="SAM" id="Phobius"/>
    </source>
</evidence>
<evidence type="ECO:0000313" key="3">
    <source>
        <dbReference type="Proteomes" id="UP000664761"/>
    </source>
</evidence>
<name>A0ABS3F4Q2_9PROT</name>
<dbReference type="EMBL" id="JAFLNC010000002">
    <property type="protein sequence ID" value="MBO0333517.1"/>
    <property type="molecule type" value="Genomic_DNA"/>
</dbReference>
<proteinExistence type="predicted"/>
<dbReference type="RefSeq" id="WP_207043912.1">
    <property type="nucleotide sequence ID" value="NZ_JAFLNC010000002.1"/>
</dbReference>